<accession>A0AAJ1BAN4</accession>
<protein>
    <recommendedName>
        <fullName evidence="7">Endoribonuclease YoeB</fullName>
    </recommendedName>
    <alternativeName>
        <fullName evidence="6">Putative mRNA interferase YoeB</fullName>
    </alternativeName>
</protein>
<dbReference type="GO" id="GO:0006401">
    <property type="term" value="P:RNA catabolic process"/>
    <property type="evidence" value="ECO:0007669"/>
    <property type="project" value="InterPro"/>
</dbReference>
<dbReference type="InterPro" id="IPR035093">
    <property type="entry name" value="RelE/ParE_toxin_dom_sf"/>
</dbReference>
<keyword evidence="2" id="KW-1277">Toxin-antitoxin system</keyword>
<dbReference type="NCBIfam" id="TIGR02116">
    <property type="entry name" value="toxin_Txe_YoeB"/>
    <property type="match status" value="1"/>
</dbReference>
<comment type="caution">
    <text evidence="8">The sequence shown here is derived from an EMBL/GenBank/DDBJ whole genome shotgun (WGS) entry which is preliminary data.</text>
</comment>
<dbReference type="GO" id="GO:0016787">
    <property type="term" value="F:hydrolase activity"/>
    <property type="evidence" value="ECO:0007669"/>
    <property type="project" value="UniProtKB-KW"/>
</dbReference>
<evidence type="ECO:0000256" key="4">
    <source>
        <dbReference type="ARBA" id="ARBA00022759"/>
    </source>
</evidence>
<dbReference type="AlphaFoldDB" id="A0AAJ1BAN4"/>
<dbReference type="GO" id="GO:0045892">
    <property type="term" value="P:negative regulation of DNA-templated transcription"/>
    <property type="evidence" value="ECO:0007669"/>
    <property type="project" value="TreeGrafter"/>
</dbReference>
<evidence type="ECO:0000313" key="8">
    <source>
        <dbReference type="EMBL" id="MCG4617269.1"/>
    </source>
</evidence>
<comment type="similarity">
    <text evidence="1">Belongs to the YoeB family.</text>
</comment>
<name>A0AAJ1BAN4_9ACTO</name>
<evidence type="ECO:0000256" key="1">
    <source>
        <dbReference type="ARBA" id="ARBA00008172"/>
    </source>
</evidence>
<gene>
    <name evidence="8" type="ORF">L0M99_01990</name>
</gene>
<evidence type="ECO:0000313" key="9">
    <source>
        <dbReference type="Proteomes" id="UP001200537"/>
    </source>
</evidence>
<keyword evidence="3" id="KW-0540">Nuclease</keyword>
<dbReference type="Gene3D" id="3.30.2310.20">
    <property type="entry name" value="RelE-like"/>
    <property type="match status" value="1"/>
</dbReference>
<dbReference type="InterPro" id="IPR009614">
    <property type="entry name" value="YoeB_toxin"/>
</dbReference>
<evidence type="ECO:0000256" key="5">
    <source>
        <dbReference type="ARBA" id="ARBA00022801"/>
    </source>
</evidence>
<keyword evidence="4" id="KW-0255">Endonuclease</keyword>
<dbReference type="PANTHER" id="PTHR38039:SF1">
    <property type="entry name" value="TOXIN YOEB"/>
    <property type="match status" value="1"/>
</dbReference>
<dbReference type="EMBL" id="JAKNHJ010000003">
    <property type="protein sequence ID" value="MCG4617269.1"/>
    <property type="molecule type" value="Genomic_DNA"/>
</dbReference>
<evidence type="ECO:0000256" key="6">
    <source>
        <dbReference type="ARBA" id="ARBA00030388"/>
    </source>
</evidence>
<dbReference type="GO" id="GO:0004519">
    <property type="term" value="F:endonuclease activity"/>
    <property type="evidence" value="ECO:0007669"/>
    <property type="project" value="UniProtKB-KW"/>
</dbReference>
<keyword evidence="5" id="KW-0378">Hydrolase</keyword>
<proteinExistence type="inferred from homology"/>
<dbReference type="SUPFAM" id="SSF143011">
    <property type="entry name" value="RelE-like"/>
    <property type="match status" value="1"/>
</dbReference>
<evidence type="ECO:0000256" key="7">
    <source>
        <dbReference type="ARBA" id="ARBA00050056"/>
    </source>
</evidence>
<evidence type="ECO:0000256" key="2">
    <source>
        <dbReference type="ARBA" id="ARBA00022649"/>
    </source>
</evidence>
<dbReference type="Pfam" id="PF06769">
    <property type="entry name" value="YoeB_toxin"/>
    <property type="match status" value="1"/>
</dbReference>
<reference evidence="8" key="1">
    <citation type="submission" date="2022-01" db="EMBL/GenBank/DDBJ databases">
        <title>Collection of gut derived symbiotic bacterial strains cultured from healthy donors.</title>
        <authorList>
            <person name="Lin H."/>
            <person name="Kohout C."/>
            <person name="Waligurski E."/>
            <person name="Pamer E.G."/>
        </authorList>
    </citation>
    <scope>NUCLEOTIDE SEQUENCE</scope>
    <source>
        <strain evidence="8">DFI.7.46</strain>
    </source>
</reference>
<organism evidence="8 9">
    <name type="scientific">Varibaculum cambriense</name>
    <dbReference type="NCBI Taxonomy" id="184870"/>
    <lineage>
        <taxon>Bacteria</taxon>
        <taxon>Bacillati</taxon>
        <taxon>Actinomycetota</taxon>
        <taxon>Actinomycetes</taxon>
        <taxon>Actinomycetales</taxon>
        <taxon>Actinomycetaceae</taxon>
        <taxon>Varibaculum</taxon>
    </lineage>
</organism>
<dbReference type="Proteomes" id="UP001200537">
    <property type="component" value="Unassembled WGS sequence"/>
</dbReference>
<dbReference type="PANTHER" id="PTHR38039">
    <property type="entry name" value="TOXIN YOEB"/>
    <property type="match status" value="1"/>
</dbReference>
<evidence type="ECO:0000256" key="3">
    <source>
        <dbReference type="ARBA" id="ARBA00022722"/>
    </source>
</evidence>
<sequence length="64" mass="7468">MRRILKLIQSIDRNGYKCIGKPEPLRGDLSGYWSVRIDEKNRLVFKIDGEVLRIVQCGTHYGDF</sequence>